<reference evidence="1 2" key="1">
    <citation type="submission" date="2017-09" db="EMBL/GenBank/DDBJ databases">
        <authorList>
            <person name="Ehlers B."/>
            <person name="Leendertz F.H."/>
        </authorList>
    </citation>
    <scope>NUCLEOTIDE SEQUENCE [LARGE SCALE GENOMIC DNA]</scope>
    <source>
        <strain evidence="1 2">DSM 45537</strain>
    </source>
</reference>
<sequence length="143" mass="15358">MPISWRDHASPQAQTDISGLYSQALTLIRRQLADHRGFSPFAIVTGHSGDHNLRMAPTASTKTAILDALTLDSDTTNSRAILIAIDVSLPPDGTDAAELLIEHADGVALQFIVPYSIGPDGAHLDADRVIAAPGTRRIWTLRL</sequence>
<proteinExistence type="predicted"/>
<accession>A0A285LY44</accession>
<evidence type="ECO:0000313" key="2">
    <source>
        <dbReference type="Proteomes" id="UP000219565"/>
    </source>
</evidence>
<dbReference type="Proteomes" id="UP000219565">
    <property type="component" value="Unassembled WGS sequence"/>
</dbReference>
<gene>
    <name evidence="1" type="ORF">SAMN04244553_0167</name>
</gene>
<dbReference type="AlphaFoldDB" id="A0A285LY44"/>
<name>A0A285LY44_9NOCA</name>
<dbReference type="EMBL" id="OBEG01000010">
    <property type="protein sequence ID" value="SNY89850.1"/>
    <property type="molecule type" value="Genomic_DNA"/>
</dbReference>
<keyword evidence="2" id="KW-1185">Reference proteome</keyword>
<organism evidence="1 2">
    <name type="scientific">Nocardia amikacinitolerans</name>
    <dbReference type="NCBI Taxonomy" id="756689"/>
    <lineage>
        <taxon>Bacteria</taxon>
        <taxon>Bacillati</taxon>
        <taxon>Actinomycetota</taxon>
        <taxon>Actinomycetes</taxon>
        <taxon>Mycobacteriales</taxon>
        <taxon>Nocardiaceae</taxon>
        <taxon>Nocardia</taxon>
    </lineage>
</organism>
<evidence type="ECO:0000313" key="1">
    <source>
        <dbReference type="EMBL" id="SNY89850.1"/>
    </source>
</evidence>
<protein>
    <submittedName>
        <fullName evidence="1">Uncharacterized protein</fullName>
    </submittedName>
</protein>